<evidence type="ECO:0000256" key="1">
    <source>
        <dbReference type="ARBA" id="ARBA00004651"/>
    </source>
</evidence>
<dbReference type="InterPro" id="IPR005115">
    <property type="entry name" value="Gly_transporter"/>
</dbReference>
<evidence type="ECO:0000256" key="2">
    <source>
        <dbReference type="ARBA" id="ARBA00008193"/>
    </source>
</evidence>
<reference evidence="10" key="1">
    <citation type="submission" date="2018-05" db="EMBL/GenBank/DDBJ databases">
        <title>Genome sequencing of Phenylobacterium sp. HYN0004.</title>
        <authorList>
            <person name="Yi H."/>
            <person name="Baek C."/>
        </authorList>
    </citation>
    <scope>NUCLEOTIDE SEQUENCE [LARGE SCALE GENOMIC DNA]</scope>
    <source>
        <strain evidence="10">HYN0004</strain>
    </source>
</reference>
<comment type="similarity">
    <text evidence="2">Belongs to the UPF0126 family.</text>
</comment>
<protein>
    <recommendedName>
        <fullName evidence="8">Glycine transporter domain-containing protein</fullName>
    </recommendedName>
</protein>
<comment type="subcellular location">
    <subcellularLocation>
        <location evidence="1">Cell membrane</location>
        <topology evidence="1">Multi-pass membrane protein</topology>
    </subcellularLocation>
</comment>
<dbReference type="PANTHER" id="PTHR30506">
    <property type="entry name" value="INNER MEMBRANE PROTEIN"/>
    <property type="match status" value="1"/>
</dbReference>
<keyword evidence="4 7" id="KW-0812">Transmembrane</keyword>
<dbReference type="GO" id="GO:0005886">
    <property type="term" value="C:plasma membrane"/>
    <property type="evidence" value="ECO:0007669"/>
    <property type="project" value="UniProtKB-SubCell"/>
</dbReference>
<evidence type="ECO:0000256" key="3">
    <source>
        <dbReference type="ARBA" id="ARBA00022475"/>
    </source>
</evidence>
<dbReference type="OrthoDB" id="9791874at2"/>
<proteinExistence type="inferred from homology"/>
<keyword evidence="10" id="KW-1185">Reference proteome</keyword>
<evidence type="ECO:0000256" key="7">
    <source>
        <dbReference type="SAM" id="Phobius"/>
    </source>
</evidence>
<dbReference type="EMBL" id="CP029479">
    <property type="protein sequence ID" value="AWM78813.1"/>
    <property type="molecule type" value="Genomic_DNA"/>
</dbReference>
<dbReference type="AlphaFoldDB" id="A0A2Z3HR42"/>
<evidence type="ECO:0000256" key="6">
    <source>
        <dbReference type="ARBA" id="ARBA00023136"/>
    </source>
</evidence>
<evidence type="ECO:0000313" key="10">
    <source>
        <dbReference type="Proteomes" id="UP000247763"/>
    </source>
</evidence>
<keyword evidence="6 7" id="KW-0472">Membrane</keyword>
<feature type="domain" description="Glycine transporter" evidence="8">
    <location>
        <begin position="14"/>
        <end position="82"/>
    </location>
</feature>
<sequence length="213" mass="21978">MTTLHALGQQSLFALEMMAVLAGALSGVLGALRQKMDLVGICVCGFLTAFGGGVVRDILIDRRPFFFVEHQGVLIAVLAISAGSAILVGRRGLESGERWLQVPDAIGLGLFSATGAHLSLTLGQPPLVAVMMGVITGSFGGVLRDLICNQIPVLFSDHRPYAICAAAGAAAYVVLSTSGAAAELSIAACVLVATGLRLPAIRLDWRLPPTGTA</sequence>
<name>A0A2Z3HR42_9CAUL</name>
<feature type="domain" description="Glycine transporter" evidence="8">
    <location>
        <begin position="102"/>
        <end position="176"/>
    </location>
</feature>
<dbReference type="Pfam" id="PF03458">
    <property type="entry name" value="Gly_transporter"/>
    <property type="match status" value="2"/>
</dbReference>
<feature type="transmembrane region" description="Helical" evidence="7">
    <location>
        <begin position="38"/>
        <end position="59"/>
    </location>
</feature>
<evidence type="ECO:0000256" key="4">
    <source>
        <dbReference type="ARBA" id="ARBA00022692"/>
    </source>
</evidence>
<accession>A0A2Z3HR42</accession>
<dbReference type="RefSeq" id="WP_110451379.1">
    <property type="nucleotide sequence ID" value="NZ_CP029479.1"/>
</dbReference>
<keyword evidence="5 7" id="KW-1133">Transmembrane helix</keyword>
<keyword evidence="3" id="KW-1003">Cell membrane</keyword>
<evidence type="ECO:0000313" key="9">
    <source>
        <dbReference type="EMBL" id="AWM78813.1"/>
    </source>
</evidence>
<feature type="transmembrane region" description="Helical" evidence="7">
    <location>
        <begin position="12"/>
        <end position="32"/>
    </location>
</feature>
<gene>
    <name evidence="9" type="ORF">HYN04_09715</name>
</gene>
<evidence type="ECO:0000259" key="8">
    <source>
        <dbReference type="Pfam" id="PF03458"/>
    </source>
</evidence>
<organism evidence="9 10">
    <name type="scientific">Phenylobacterium parvum</name>
    <dbReference type="NCBI Taxonomy" id="2201350"/>
    <lineage>
        <taxon>Bacteria</taxon>
        <taxon>Pseudomonadati</taxon>
        <taxon>Pseudomonadota</taxon>
        <taxon>Alphaproteobacteria</taxon>
        <taxon>Caulobacterales</taxon>
        <taxon>Caulobacteraceae</taxon>
        <taxon>Phenylobacterium</taxon>
    </lineage>
</organism>
<evidence type="ECO:0000256" key="5">
    <source>
        <dbReference type="ARBA" id="ARBA00022989"/>
    </source>
</evidence>
<dbReference type="PANTHER" id="PTHR30506:SF3">
    <property type="entry name" value="UPF0126 INNER MEMBRANE PROTEIN YADS-RELATED"/>
    <property type="match status" value="1"/>
</dbReference>
<feature type="transmembrane region" description="Helical" evidence="7">
    <location>
        <begin position="71"/>
        <end position="89"/>
    </location>
</feature>
<dbReference type="KEGG" id="phb:HYN04_09715"/>
<dbReference type="Proteomes" id="UP000247763">
    <property type="component" value="Chromosome"/>
</dbReference>